<dbReference type="AlphaFoldDB" id="A0A4V1IQK4"/>
<dbReference type="Gene3D" id="1.10.510.10">
    <property type="entry name" value="Transferase(Phosphotransferase) domain 1"/>
    <property type="match status" value="1"/>
</dbReference>
<feature type="region of interest" description="Disordered" evidence="1">
    <location>
        <begin position="67"/>
        <end position="88"/>
    </location>
</feature>
<dbReference type="PANTHER" id="PTHR37171:SF1">
    <property type="entry name" value="SERINE_THREONINE-PROTEIN KINASE YRZF-RELATED"/>
    <property type="match status" value="1"/>
</dbReference>
<gene>
    <name evidence="3" type="ORF">BDK51DRAFT_23500</name>
</gene>
<accession>A0A4V1IQK4</accession>
<dbReference type="GO" id="GO:0005524">
    <property type="term" value="F:ATP binding"/>
    <property type="evidence" value="ECO:0007669"/>
    <property type="project" value="InterPro"/>
</dbReference>
<name>A0A4V1IQK4_9FUNG</name>
<dbReference type="PROSITE" id="PS50011">
    <property type="entry name" value="PROTEIN_KINASE_DOM"/>
    <property type="match status" value="1"/>
</dbReference>
<dbReference type="InterPro" id="IPR052396">
    <property type="entry name" value="Meiotic_Drive_Suppr_Kinase"/>
</dbReference>
<keyword evidence="4" id="KW-1185">Reference proteome</keyword>
<evidence type="ECO:0000256" key="1">
    <source>
        <dbReference type="SAM" id="MobiDB-lite"/>
    </source>
</evidence>
<feature type="compositionally biased region" description="Pro residues" evidence="1">
    <location>
        <begin position="68"/>
        <end position="83"/>
    </location>
</feature>
<reference evidence="4" key="1">
    <citation type="journal article" date="2018" name="Nat. Microbiol.">
        <title>Leveraging single-cell genomics to expand the fungal tree of life.</title>
        <authorList>
            <person name="Ahrendt S.R."/>
            <person name="Quandt C.A."/>
            <person name="Ciobanu D."/>
            <person name="Clum A."/>
            <person name="Salamov A."/>
            <person name="Andreopoulos B."/>
            <person name="Cheng J.F."/>
            <person name="Woyke T."/>
            <person name="Pelin A."/>
            <person name="Henrissat B."/>
            <person name="Reynolds N.K."/>
            <person name="Benny G.L."/>
            <person name="Smith M.E."/>
            <person name="James T.Y."/>
            <person name="Grigoriev I.V."/>
        </authorList>
    </citation>
    <scope>NUCLEOTIDE SEQUENCE [LARGE SCALE GENOMIC DNA]</scope>
</reference>
<proteinExistence type="predicted"/>
<protein>
    <recommendedName>
        <fullName evidence="2">Protein kinase domain-containing protein</fullName>
    </recommendedName>
</protein>
<dbReference type="OrthoDB" id="2145593at2759"/>
<dbReference type="GO" id="GO:0004672">
    <property type="term" value="F:protein kinase activity"/>
    <property type="evidence" value="ECO:0007669"/>
    <property type="project" value="InterPro"/>
</dbReference>
<dbReference type="SUPFAM" id="SSF56112">
    <property type="entry name" value="Protein kinase-like (PK-like)"/>
    <property type="match status" value="1"/>
</dbReference>
<evidence type="ECO:0000313" key="4">
    <source>
        <dbReference type="Proteomes" id="UP000269721"/>
    </source>
</evidence>
<evidence type="ECO:0000313" key="3">
    <source>
        <dbReference type="EMBL" id="RKO86867.1"/>
    </source>
</evidence>
<dbReference type="InterPro" id="IPR011009">
    <property type="entry name" value="Kinase-like_dom_sf"/>
</dbReference>
<sequence length="242" mass="26939">MTFNHLRYGVLTNYINTWFFRRVPTPRGGTLEVTEAFNFSNSSVLLEAYLTVIVLVEENWFHVAPTQSPAPPRHAPAPAPPSSNPLSPYHLQENINPANLEFLQGVDRSRVGVIVKGKYLGQSVVMKIVDASKDLPGTEELDEEVRVYKALHSLQGTVLVCVIAYLEVWDMLRVLVLEDFGINLAEHERNGGNLDVVRDRCNACLASVNNAGFSHEDAKPENFLILNGDVRLIDFGQAKPSK</sequence>
<dbReference type="InterPro" id="IPR000719">
    <property type="entry name" value="Prot_kinase_dom"/>
</dbReference>
<evidence type="ECO:0000259" key="2">
    <source>
        <dbReference type="PROSITE" id="PS50011"/>
    </source>
</evidence>
<dbReference type="PANTHER" id="PTHR37171">
    <property type="entry name" value="SERINE/THREONINE-PROTEIN KINASE YRZF-RELATED"/>
    <property type="match status" value="1"/>
</dbReference>
<feature type="domain" description="Protein kinase" evidence="2">
    <location>
        <begin position="100"/>
        <end position="242"/>
    </location>
</feature>
<organism evidence="3 4">
    <name type="scientific">Blyttiomyces helicus</name>
    <dbReference type="NCBI Taxonomy" id="388810"/>
    <lineage>
        <taxon>Eukaryota</taxon>
        <taxon>Fungi</taxon>
        <taxon>Fungi incertae sedis</taxon>
        <taxon>Chytridiomycota</taxon>
        <taxon>Chytridiomycota incertae sedis</taxon>
        <taxon>Chytridiomycetes</taxon>
        <taxon>Chytridiomycetes incertae sedis</taxon>
        <taxon>Blyttiomyces</taxon>
    </lineage>
</organism>
<dbReference type="Proteomes" id="UP000269721">
    <property type="component" value="Unassembled WGS sequence"/>
</dbReference>
<dbReference type="EMBL" id="KZ997847">
    <property type="protein sequence ID" value="RKO86867.1"/>
    <property type="molecule type" value="Genomic_DNA"/>
</dbReference>